<protein>
    <submittedName>
        <fullName evidence="1">Uncharacterized protein</fullName>
    </submittedName>
</protein>
<dbReference type="Pfam" id="PF08520">
    <property type="entry name" value="Mitofissin"/>
    <property type="match status" value="1"/>
</dbReference>
<dbReference type="AlphaFoldDB" id="A0AAD6MRR6"/>
<sequence length="128" mass="14481">MNGLTDTLQYSSAVLLTTHLMLFFSLPSWLVLSAPQASRNYIPSNPTLPIQYILKREPTWLTLLTPAPPYRSGRVRAGAVHSPSVKTEQISDNKDVKKWIDNYLGVGEWVMDQSVAVMGSSSWFERRR</sequence>
<dbReference type="PANTHER" id="PTHR28075">
    <property type="entry name" value="CHROMOSOME 16, WHOLE GENOME SHOTGUN SEQUENCE"/>
    <property type="match status" value="1"/>
</dbReference>
<evidence type="ECO:0000313" key="2">
    <source>
        <dbReference type="Proteomes" id="UP001215712"/>
    </source>
</evidence>
<comment type="caution">
    <text evidence="1">The sequence shown here is derived from an EMBL/GenBank/DDBJ whole genome shotgun (WGS) entry which is preliminary data.</text>
</comment>
<accession>A0AAD6MRR6</accession>
<dbReference type="Proteomes" id="UP001215712">
    <property type="component" value="Unassembled WGS sequence"/>
</dbReference>
<evidence type="ECO:0000313" key="1">
    <source>
        <dbReference type="EMBL" id="KAJ5709355.1"/>
    </source>
</evidence>
<dbReference type="EMBL" id="JAQJAN010000019">
    <property type="protein sequence ID" value="KAJ5709355.1"/>
    <property type="molecule type" value="Genomic_DNA"/>
</dbReference>
<reference evidence="1" key="2">
    <citation type="submission" date="2023-01" db="EMBL/GenBank/DDBJ databases">
        <authorList>
            <person name="Petersen C."/>
        </authorList>
    </citation>
    <scope>NUCLEOTIDE SEQUENCE</scope>
    <source>
        <strain evidence="1">IBT 17514</strain>
    </source>
</reference>
<reference evidence="1" key="1">
    <citation type="journal article" date="2023" name="IMA Fungus">
        <title>Comparative genomic study of the Penicillium genus elucidates a diverse pangenome and 15 lateral gene transfer events.</title>
        <authorList>
            <person name="Petersen C."/>
            <person name="Sorensen T."/>
            <person name="Nielsen M.R."/>
            <person name="Sondergaard T.E."/>
            <person name="Sorensen J.L."/>
            <person name="Fitzpatrick D.A."/>
            <person name="Frisvad J.C."/>
            <person name="Nielsen K.L."/>
        </authorList>
    </citation>
    <scope>NUCLEOTIDE SEQUENCE</scope>
    <source>
        <strain evidence="1">IBT 17514</strain>
    </source>
</reference>
<dbReference type="GO" id="GO:0005737">
    <property type="term" value="C:cytoplasm"/>
    <property type="evidence" value="ECO:0007669"/>
    <property type="project" value="TreeGrafter"/>
</dbReference>
<name>A0AAD6MRR6_9EURO</name>
<dbReference type="PANTHER" id="PTHR28075:SF1">
    <property type="entry name" value="DUF1748-DOMAIN-CONTAINING PROTEIN"/>
    <property type="match status" value="1"/>
</dbReference>
<keyword evidence="2" id="KW-1185">Reference proteome</keyword>
<dbReference type="InterPro" id="IPR013726">
    <property type="entry name" value="Mitofissin"/>
</dbReference>
<proteinExistence type="predicted"/>
<gene>
    <name evidence="1" type="ORF">N7493_010689</name>
</gene>
<organism evidence="1 2">
    <name type="scientific">Penicillium malachiteum</name>
    <dbReference type="NCBI Taxonomy" id="1324776"/>
    <lineage>
        <taxon>Eukaryota</taxon>
        <taxon>Fungi</taxon>
        <taxon>Dikarya</taxon>
        <taxon>Ascomycota</taxon>
        <taxon>Pezizomycotina</taxon>
        <taxon>Eurotiomycetes</taxon>
        <taxon>Eurotiomycetidae</taxon>
        <taxon>Eurotiales</taxon>
        <taxon>Aspergillaceae</taxon>
        <taxon>Penicillium</taxon>
    </lineage>
</organism>